<reference evidence="4" key="1">
    <citation type="submission" date="2009-12" db="EMBL/GenBank/DDBJ databases">
        <authorList>
            <person name="Kielak A."/>
            <person name="van Veen J.A."/>
            <person name="Kowalchuk G.A."/>
        </authorList>
    </citation>
    <scope>NUCLEOTIDE SEQUENCE</scope>
</reference>
<accession>E3T729</accession>
<dbReference type="InterPro" id="IPR026037">
    <property type="entry name" value="PgpA"/>
</dbReference>
<dbReference type="PIRSF" id="PIRSF006162">
    <property type="entry name" value="PgpA"/>
    <property type="match status" value="1"/>
</dbReference>
<evidence type="ECO:0000256" key="2">
    <source>
        <dbReference type="SAM" id="Phobius"/>
    </source>
</evidence>
<dbReference type="PANTHER" id="PTHR36305">
    <property type="entry name" value="PHOSPHATIDYLGLYCEROPHOSPHATASE A"/>
    <property type="match status" value="1"/>
</dbReference>
<evidence type="ECO:0000256" key="1">
    <source>
        <dbReference type="SAM" id="MobiDB-lite"/>
    </source>
</evidence>
<dbReference type="InterPro" id="IPR007686">
    <property type="entry name" value="YutG/PgpA"/>
</dbReference>
<feature type="transmembrane region" description="Helical" evidence="2">
    <location>
        <begin position="174"/>
        <end position="200"/>
    </location>
</feature>
<feature type="compositionally biased region" description="Polar residues" evidence="1">
    <location>
        <begin position="9"/>
        <end position="20"/>
    </location>
</feature>
<name>E3T729_9BACT</name>
<protein>
    <submittedName>
        <fullName evidence="4">Putative phosphatidyl-glycerophosphatase</fullName>
    </submittedName>
</protein>
<organism evidence="4">
    <name type="scientific">uncultured bacterium 253</name>
    <dbReference type="NCBI Taxonomy" id="698385"/>
    <lineage>
        <taxon>Bacteria</taxon>
        <taxon>environmental samples</taxon>
    </lineage>
</organism>
<sequence length="201" mass="21302">MAVKESSDELNPTATTSDEFVTSPPAARSGKDYLALAIATCGVGYLPLAPGTWGSLLAVGIYLVVRIAVLSQPTDTREIVGTSGFLAGEILVIVIVTFGGIWAASRTERVLKVKDPGKVVVDEVAGQFIALLPVPLARVGAWPVFVIMAFLLFRFFDIVKPYPARKLESLHGGLGIMLDDVVAGIYAAVVVALVVVASWYI</sequence>
<dbReference type="SUPFAM" id="SSF101307">
    <property type="entry name" value="YutG-like"/>
    <property type="match status" value="1"/>
</dbReference>
<reference evidence="4" key="2">
    <citation type="journal article" date="2010" name="Appl. Environ. Microbiol.">
        <title>Comparative analysis of acidobacterial genomic fragments from terrestrial and aquatic metagenomic libraries, with emphasis on acidobacteria subdivision 6.</title>
        <authorList>
            <person name="Kielak A.M."/>
            <person name="van Veen J.A."/>
            <person name="Kowalchuk G.A."/>
        </authorList>
    </citation>
    <scope>NUCLEOTIDE SEQUENCE</scope>
</reference>
<proteinExistence type="predicted"/>
<dbReference type="CDD" id="cd06971">
    <property type="entry name" value="PgpA"/>
    <property type="match status" value="1"/>
</dbReference>
<dbReference type="PANTHER" id="PTHR36305:SF1">
    <property type="entry name" value="PHOSPHATIDYLGLYCEROPHOSPHATASE A"/>
    <property type="match status" value="1"/>
</dbReference>
<dbReference type="GO" id="GO:0008962">
    <property type="term" value="F:phosphatidylglycerophosphatase activity"/>
    <property type="evidence" value="ECO:0007669"/>
    <property type="project" value="InterPro"/>
</dbReference>
<evidence type="ECO:0000313" key="4">
    <source>
        <dbReference type="EMBL" id="ADC36123.1"/>
    </source>
</evidence>
<feature type="domain" description="YutG/PgpA" evidence="3">
    <location>
        <begin position="40"/>
        <end position="194"/>
    </location>
</feature>
<dbReference type="AlphaFoldDB" id="E3T729"/>
<feature type="transmembrane region" description="Helical" evidence="2">
    <location>
        <begin position="53"/>
        <end position="71"/>
    </location>
</feature>
<feature type="region of interest" description="Disordered" evidence="1">
    <location>
        <begin position="1"/>
        <end position="23"/>
    </location>
</feature>
<dbReference type="Pfam" id="PF04608">
    <property type="entry name" value="PgpA"/>
    <property type="match status" value="1"/>
</dbReference>
<feature type="transmembrane region" description="Helical" evidence="2">
    <location>
        <begin position="124"/>
        <end position="153"/>
    </location>
</feature>
<dbReference type="GO" id="GO:0006629">
    <property type="term" value="P:lipid metabolic process"/>
    <property type="evidence" value="ECO:0007669"/>
    <property type="project" value="InterPro"/>
</dbReference>
<keyword evidence="2" id="KW-0472">Membrane</keyword>
<keyword evidence="2" id="KW-0812">Transmembrane</keyword>
<dbReference type="EMBL" id="GU260713">
    <property type="protein sequence ID" value="ADC36123.1"/>
    <property type="molecule type" value="Genomic_DNA"/>
</dbReference>
<evidence type="ECO:0000259" key="3">
    <source>
        <dbReference type="Pfam" id="PF04608"/>
    </source>
</evidence>
<keyword evidence="2" id="KW-1133">Transmembrane helix</keyword>
<feature type="transmembrane region" description="Helical" evidence="2">
    <location>
        <begin position="83"/>
        <end position="104"/>
    </location>
</feature>
<dbReference type="InterPro" id="IPR036681">
    <property type="entry name" value="PgpA-like_sf"/>
</dbReference>